<dbReference type="EMBL" id="QJKJ01005091">
    <property type="protein sequence ID" value="RDX91544.1"/>
    <property type="molecule type" value="Genomic_DNA"/>
</dbReference>
<feature type="domain" description="GP-PDE" evidence="7">
    <location>
        <begin position="1"/>
        <end position="187"/>
    </location>
</feature>
<gene>
    <name evidence="8" type="primary">GDPDL4</name>
    <name evidence="8" type="ORF">CR513_26461</name>
</gene>
<dbReference type="InterPro" id="IPR030395">
    <property type="entry name" value="GP_PDE_dom"/>
</dbReference>
<evidence type="ECO:0000313" key="9">
    <source>
        <dbReference type="Proteomes" id="UP000257109"/>
    </source>
</evidence>
<dbReference type="AlphaFoldDB" id="A0A371GLX5"/>
<dbReference type="STRING" id="157652.A0A371GLX5"/>
<dbReference type="Pfam" id="PF03009">
    <property type="entry name" value="GDPD"/>
    <property type="match status" value="1"/>
</dbReference>
<keyword evidence="3" id="KW-0732">Signal</keyword>
<keyword evidence="4" id="KW-0319">Glycerol metabolism</keyword>
<protein>
    <recommendedName>
        <fullName evidence="2">glycerophosphodiester phosphodiesterase</fullName>
        <ecNumber evidence="2">3.1.4.46</ecNumber>
    </recommendedName>
</protein>
<evidence type="ECO:0000313" key="8">
    <source>
        <dbReference type="EMBL" id="RDX91544.1"/>
    </source>
</evidence>
<dbReference type="Gene3D" id="3.20.20.190">
    <property type="entry name" value="Phosphatidylinositol (PI) phosphodiesterase"/>
    <property type="match status" value="1"/>
</dbReference>
<dbReference type="PANTHER" id="PTHR43620">
    <property type="entry name" value="GLYCEROPHOSPHORYL DIESTER PHOSPHODIESTERASE"/>
    <property type="match status" value="1"/>
</dbReference>
<dbReference type="GO" id="GO:0006629">
    <property type="term" value="P:lipid metabolic process"/>
    <property type="evidence" value="ECO:0007669"/>
    <property type="project" value="InterPro"/>
</dbReference>
<dbReference type="GO" id="GO:0006071">
    <property type="term" value="P:glycerol metabolic process"/>
    <property type="evidence" value="ECO:0007669"/>
    <property type="project" value="UniProtKB-KW"/>
</dbReference>
<evidence type="ECO:0000256" key="4">
    <source>
        <dbReference type="ARBA" id="ARBA00022798"/>
    </source>
</evidence>
<dbReference type="EC" id="3.1.4.46" evidence="2"/>
<sequence>IRHDKEANLGVHDLRPTSACPGHKETNAAYLARKQNLSVTDAVIDTLSKAGYDKPGAPKVMIQSTNSSVLLKFNEKTKYELVYKIDETVGGAVDSAISDIKRFAHTVVVKKASVYTLSEFYGTGSTNIVQKFKDSNLSVYVETFSNEFVSQAWDFMSDATVEINTYVQDAGVDGIITDFPKTANRYRRNRCLNLGDNTPPYMEPVAVGSLLQNMDKSFLPPALAPAPPLTEAEVTEPPLPPLSKIAPSSPFAGTGPGAQPTRNAQTKVTVCFFLPTLTVLLVRYIPPSPISSVVAVTILTGTYQKSSLDELFAW</sequence>
<evidence type="ECO:0000256" key="6">
    <source>
        <dbReference type="ARBA" id="ARBA00047512"/>
    </source>
</evidence>
<comment type="caution">
    <text evidence="8">The sequence shown here is derived from an EMBL/GenBank/DDBJ whole genome shotgun (WGS) entry which is preliminary data.</text>
</comment>
<comment type="similarity">
    <text evidence="1">Belongs to the glycerophosphoryl diester phosphodiesterase family.</text>
</comment>
<evidence type="ECO:0000256" key="3">
    <source>
        <dbReference type="ARBA" id="ARBA00022729"/>
    </source>
</evidence>
<keyword evidence="9" id="KW-1185">Reference proteome</keyword>
<feature type="non-terminal residue" evidence="8">
    <location>
        <position position="314"/>
    </location>
</feature>
<accession>A0A371GLX5</accession>
<dbReference type="GO" id="GO:0008889">
    <property type="term" value="F:glycerophosphodiester phosphodiesterase activity"/>
    <property type="evidence" value="ECO:0007669"/>
    <property type="project" value="UniProtKB-EC"/>
</dbReference>
<feature type="non-terminal residue" evidence="8">
    <location>
        <position position="1"/>
    </location>
</feature>
<reference evidence="8" key="1">
    <citation type="submission" date="2018-05" db="EMBL/GenBank/DDBJ databases">
        <title>Draft genome of Mucuna pruriens seed.</title>
        <authorList>
            <person name="Nnadi N.E."/>
            <person name="Vos R."/>
            <person name="Hasami M.H."/>
            <person name="Devisetty U.K."/>
            <person name="Aguiy J.C."/>
        </authorList>
    </citation>
    <scope>NUCLEOTIDE SEQUENCE [LARGE SCALE GENOMIC DNA]</scope>
    <source>
        <strain evidence="8">JCA_2017</strain>
    </source>
</reference>
<evidence type="ECO:0000259" key="7">
    <source>
        <dbReference type="PROSITE" id="PS51704"/>
    </source>
</evidence>
<evidence type="ECO:0000256" key="5">
    <source>
        <dbReference type="ARBA" id="ARBA00022801"/>
    </source>
</evidence>
<dbReference type="PROSITE" id="PS51704">
    <property type="entry name" value="GP_PDE"/>
    <property type="match status" value="1"/>
</dbReference>
<proteinExistence type="inferred from homology"/>
<dbReference type="InterPro" id="IPR017946">
    <property type="entry name" value="PLC-like_Pdiesterase_TIM-brl"/>
</dbReference>
<evidence type="ECO:0000256" key="2">
    <source>
        <dbReference type="ARBA" id="ARBA00012247"/>
    </source>
</evidence>
<keyword evidence="5" id="KW-0378">Hydrolase</keyword>
<dbReference type="Proteomes" id="UP000257109">
    <property type="component" value="Unassembled WGS sequence"/>
</dbReference>
<name>A0A371GLX5_MUCPR</name>
<comment type="catalytic activity">
    <reaction evidence="6">
        <text>a sn-glycero-3-phosphodiester + H2O = an alcohol + sn-glycerol 3-phosphate + H(+)</text>
        <dbReference type="Rhea" id="RHEA:12969"/>
        <dbReference type="ChEBI" id="CHEBI:15377"/>
        <dbReference type="ChEBI" id="CHEBI:15378"/>
        <dbReference type="ChEBI" id="CHEBI:30879"/>
        <dbReference type="ChEBI" id="CHEBI:57597"/>
        <dbReference type="ChEBI" id="CHEBI:83408"/>
        <dbReference type="EC" id="3.1.4.46"/>
    </reaction>
</comment>
<evidence type="ECO:0000256" key="1">
    <source>
        <dbReference type="ARBA" id="ARBA00007277"/>
    </source>
</evidence>
<dbReference type="SUPFAM" id="SSF51695">
    <property type="entry name" value="PLC-like phosphodiesterases"/>
    <property type="match status" value="1"/>
</dbReference>
<organism evidence="8 9">
    <name type="scientific">Mucuna pruriens</name>
    <name type="common">Velvet bean</name>
    <name type="synonym">Dolichos pruriens</name>
    <dbReference type="NCBI Taxonomy" id="157652"/>
    <lineage>
        <taxon>Eukaryota</taxon>
        <taxon>Viridiplantae</taxon>
        <taxon>Streptophyta</taxon>
        <taxon>Embryophyta</taxon>
        <taxon>Tracheophyta</taxon>
        <taxon>Spermatophyta</taxon>
        <taxon>Magnoliopsida</taxon>
        <taxon>eudicotyledons</taxon>
        <taxon>Gunneridae</taxon>
        <taxon>Pentapetalae</taxon>
        <taxon>rosids</taxon>
        <taxon>fabids</taxon>
        <taxon>Fabales</taxon>
        <taxon>Fabaceae</taxon>
        <taxon>Papilionoideae</taxon>
        <taxon>50 kb inversion clade</taxon>
        <taxon>NPAAA clade</taxon>
        <taxon>indigoferoid/millettioid clade</taxon>
        <taxon>Phaseoleae</taxon>
        <taxon>Mucuna</taxon>
    </lineage>
</organism>
<dbReference type="OrthoDB" id="1058301at2759"/>
<dbReference type="PANTHER" id="PTHR43620:SF7">
    <property type="entry name" value="GLYCEROPHOSPHODIESTER PHOSPHODIESTERASE GDPD5-RELATED"/>
    <property type="match status" value="1"/>
</dbReference>